<dbReference type="AlphaFoldDB" id="T1CPE2"/>
<reference evidence="1" key="2">
    <citation type="journal article" date="2014" name="ISME J.">
        <title>Microbial stratification in low pH oxic and suboxic macroscopic growths along an acid mine drainage.</title>
        <authorList>
            <person name="Mendez-Garcia C."/>
            <person name="Mesa V."/>
            <person name="Sprenger R.R."/>
            <person name="Richter M."/>
            <person name="Diez M.S."/>
            <person name="Solano J."/>
            <person name="Bargiela R."/>
            <person name="Golyshina O.V."/>
            <person name="Manteca A."/>
            <person name="Ramos J.L."/>
            <person name="Gallego J.R."/>
            <person name="Llorente I."/>
            <person name="Martins Dos Santos V.A."/>
            <person name="Jensen O.N."/>
            <person name="Pelaez A.I."/>
            <person name="Sanchez J."/>
            <person name="Ferrer M."/>
        </authorList>
    </citation>
    <scope>NUCLEOTIDE SEQUENCE</scope>
</reference>
<evidence type="ECO:0000313" key="1">
    <source>
        <dbReference type="EMBL" id="EQD70915.1"/>
    </source>
</evidence>
<accession>T1CPE2</accession>
<name>T1CPE2_9ZZZZ</name>
<dbReference type="Pfam" id="PF14236">
    <property type="entry name" value="DruA"/>
    <property type="match status" value="1"/>
</dbReference>
<comment type="caution">
    <text evidence="1">The sequence shown here is derived from an EMBL/GenBank/DDBJ whole genome shotgun (WGS) entry which is preliminary data.</text>
</comment>
<organism evidence="1">
    <name type="scientific">mine drainage metagenome</name>
    <dbReference type="NCBI Taxonomy" id="410659"/>
    <lineage>
        <taxon>unclassified sequences</taxon>
        <taxon>metagenomes</taxon>
        <taxon>ecological metagenomes</taxon>
    </lineage>
</organism>
<dbReference type="EMBL" id="AUZY01002975">
    <property type="protein sequence ID" value="EQD70915.1"/>
    <property type="molecule type" value="Genomic_DNA"/>
</dbReference>
<gene>
    <name evidence="1" type="ORF">B1B_04742</name>
</gene>
<feature type="non-terminal residue" evidence="1">
    <location>
        <position position="195"/>
    </location>
</feature>
<dbReference type="InterPro" id="IPR025639">
    <property type="entry name" value="DruA"/>
</dbReference>
<protein>
    <submittedName>
        <fullName evidence="1">Uncharacterized protein</fullName>
    </submittedName>
</protein>
<proteinExistence type="predicted"/>
<sequence length="195" mass="22223">MDPLEARGAKAEGDRLLVRLVAPDEVGPWNELMAGHHYLGLRVLVGESLKYVAEQGGRWLALLGWGAAAFKCRPRDRWIGWTPSQQWRRLRYVANNLRFLILPGERRPNLASQVLGANLRRLSQDWQAVFGHPIVLAETFVDPDFPGTCYRAAGWQDLGQTQGYRRNGGRYSFHGRPKTIWVRPVQRRGRAWLAA</sequence>
<reference evidence="1" key="1">
    <citation type="submission" date="2013-08" db="EMBL/GenBank/DDBJ databases">
        <authorList>
            <person name="Mendez C."/>
            <person name="Richter M."/>
            <person name="Ferrer M."/>
            <person name="Sanchez J."/>
        </authorList>
    </citation>
    <scope>NUCLEOTIDE SEQUENCE</scope>
</reference>